<dbReference type="EMBL" id="JACHIK010000008">
    <property type="protein sequence ID" value="MBB5043367.1"/>
    <property type="molecule type" value="Genomic_DNA"/>
</dbReference>
<comment type="caution">
    <text evidence="1">The sequence shown here is derived from an EMBL/GenBank/DDBJ whole genome shotgun (WGS) entry which is preliminary data.</text>
</comment>
<proteinExistence type="predicted"/>
<reference evidence="1 2" key="1">
    <citation type="submission" date="2020-08" db="EMBL/GenBank/DDBJ databases">
        <title>Genomic Encyclopedia of Type Strains, Phase IV (KMG-IV): sequencing the most valuable type-strain genomes for metagenomic binning, comparative biology and taxonomic classification.</title>
        <authorList>
            <person name="Goeker M."/>
        </authorList>
    </citation>
    <scope>NUCLEOTIDE SEQUENCE [LARGE SCALE GENOMIC DNA]</scope>
    <source>
        <strain evidence="1 2">DSM 21319</strain>
    </source>
</reference>
<dbReference type="Pfam" id="PF09957">
    <property type="entry name" value="VapB_antitoxin"/>
    <property type="match status" value="1"/>
</dbReference>
<evidence type="ECO:0000313" key="2">
    <source>
        <dbReference type="Proteomes" id="UP000535406"/>
    </source>
</evidence>
<gene>
    <name evidence="1" type="ORF">HNQ66_002771</name>
</gene>
<organism evidence="1 2">
    <name type="scientific">Shinella fusca</name>
    <dbReference type="NCBI Taxonomy" id="544480"/>
    <lineage>
        <taxon>Bacteria</taxon>
        <taxon>Pseudomonadati</taxon>
        <taxon>Pseudomonadota</taxon>
        <taxon>Alphaproteobacteria</taxon>
        <taxon>Hyphomicrobiales</taxon>
        <taxon>Rhizobiaceae</taxon>
        <taxon>Shinella</taxon>
    </lineage>
</organism>
<evidence type="ECO:0000313" key="1">
    <source>
        <dbReference type="EMBL" id="MBB5043367.1"/>
    </source>
</evidence>
<dbReference type="InterPro" id="IPR019239">
    <property type="entry name" value="VapB_antitoxin"/>
</dbReference>
<dbReference type="AlphaFoldDB" id="A0A7W8DV90"/>
<accession>A0A7W8DV90</accession>
<name>A0A7W8DV90_9HYPH</name>
<keyword evidence="2" id="KW-1185">Reference proteome</keyword>
<sequence length="76" mass="8535">MRTNIEIDDDLIAKAMELSGLATKKAIVALALRQFVENGYRRQALDELWGMGWEGDLDAMREGWGPPETLRNDAAE</sequence>
<dbReference type="RefSeq" id="WP_184144737.1">
    <property type="nucleotide sequence ID" value="NZ_JACHIK010000008.1"/>
</dbReference>
<protein>
    <submittedName>
        <fullName evidence="1">Arc/MetJ family transcription regulator</fullName>
    </submittedName>
</protein>
<dbReference type="Proteomes" id="UP000535406">
    <property type="component" value="Unassembled WGS sequence"/>
</dbReference>